<dbReference type="AlphaFoldDB" id="A0A6L2N786"/>
<sequence>MHMVAASKVPMLKPVEYELWRMRMEQYIQMVDYSLWEVIDNELKARSTLLMGIPNEHQLKFNFIKDAKSLLQAVEKRSEVLDQTFDRLQKLISQMEIHGESISQEDVNKKFLRSLSPEWNTHTIVWRNKPEIDILSLDDLYNNLKIYEPNKKVQLTLHSRLTLLQVLTLRKLFPPKPDLSGLEEFMNESIVSEPTVKKLIVETSKAKASADKPNVERKNFDHVADEAVNKEMNDSSEKAATTATSFDAERDRGAKNLWGIVLLRLGKKDASKHGRISDIDVNEDITLVSTHDDAEMFDANQDLGGEELVEESSKKAEAEVTKGSSKRAGEELEQENAKKQKIDDEKDTAELKQLVKIIPYKEGVAIDAIPLVFKPSSIID</sequence>
<feature type="region of interest" description="Disordered" evidence="2">
    <location>
        <begin position="306"/>
        <end position="345"/>
    </location>
</feature>
<dbReference type="EMBL" id="BKCJ010008066">
    <property type="protein sequence ID" value="GEU80374.1"/>
    <property type="molecule type" value="Genomic_DNA"/>
</dbReference>
<feature type="compositionally biased region" description="Basic and acidic residues" evidence="2">
    <location>
        <begin position="327"/>
        <end position="345"/>
    </location>
</feature>
<comment type="caution">
    <text evidence="3">The sequence shown here is derived from an EMBL/GenBank/DDBJ whole genome shotgun (WGS) entry which is preliminary data.</text>
</comment>
<gene>
    <name evidence="3" type="ORF">Tci_052352</name>
</gene>
<name>A0A6L2N786_TANCI</name>
<feature type="compositionally biased region" description="Basic and acidic residues" evidence="2">
    <location>
        <begin position="311"/>
        <end position="320"/>
    </location>
</feature>
<reference evidence="3" key="1">
    <citation type="journal article" date="2019" name="Sci. Rep.">
        <title>Draft genome of Tanacetum cinerariifolium, the natural source of mosquito coil.</title>
        <authorList>
            <person name="Yamashiro T."/>
            <person name="Shiraishi A."/>
            <person name="Satake H."/>
            <person name="Nakayama K."/>
        </authorList>
    </citation>
    <scope>NUCLEOTIDE SEQUENCE</scope>
</reference>
<keyword evidence="1" id="KW-0175">Coiled coil</keyword>
<proteinExistence type="predicted"/>
<protein>
    <submittedName>
        <fullName evidence="3">Uncharacterized protein</fullName>
    </submittedName>
</protein>
<accession>A0A6L2N786</accession>
<evidence type="ECO:0000313" key="3">
    <source>
        <dbReference type="EMBL" id="GEU80374.1"/>
    </source>
</evidence>
<evidence type="ECO:0000256" key="2">
    <source>
        <dbReference type="SAM" id="MobiDB-lite"/>
    </source>
</evidence>
<organism evidence="3">
    <name type="scientific">Tanacetum cinerariifolium</name>
    <name type="common">Dalmatian daisy</name>
    <name type="synonym">Chrysanthemum cinerariifolium</name>
    <dbReference type="NCBI Taxonomy" id="118510"/>
    <lineage>
        <taxon>Eukaryota</taxon>
        <taxon>Viridiplantae</taxon>
        <taxon>Streptophyta</taxon>
        <taxon>Embryophyta</taxon>
        <taxon>Tracheophyta</taxon>
        <taxon>Spermatophyta</taxon>
        <taxon>Magnoliopsida</taxon>
        <taxon>eudicotyledons</taxon>
        <taxon>Gunneridae</taxon>
        <taxon>Pentapetalae</taxon>
        <taxon>asterids</taxon>
        <taxon>campanulids</taxon>
        <taxon>Asterales</taxon>
        <taxon>Asteraceae</taxon>
        <taxon>Asteroideae</taxon>
        <taxon>Anthemideae</taxon>
        <taxon>Anthemidinae</taxon>
        <taxon>Tanacetum</taxon>
    </lineage>
</organism>
<evidence type="ECO:0000256" key="1">
    <source>
        <dbReference type="SAM" id="Coils"/>
    </source>
</evidence>
<feature type="coiled-coil region" evidence="1">
    <location>
        <begin position="64"/>
        <end position="91"/>
    </location>
</feature>